<accession>L1J0Q2</accession>
<evidence type="ECO:0000256" key="2">
    <source>
        <dbReference type="ARBA" id="ARBA00022737"/>
    </source>
</evidence>
<name>L1J0Q2_GUITC</name>
<dbReference type="HOGENOM" id="CLU_797988_0_0_1"/>
<dbReference type="AlphaFoldDB" id="L1J0Q2"/>
<sequence>MPYGRRCCRALVALVWLAGETLSMQGEGEEPATGGRSVLVLGAKIPTHGNGGWEAFEIDGRTFIAAANFWDGESVDMSALSKVYRVSLNETGKLLLKRHQSMRTRGAHGWDFFESGPGQTDHFHWKNSTFLIVAENFAQQISIYRIEGAEGSKSNRFPGLADHDKGLRRGGFGELTCVKEFGSFNNQYFLAFSEDRNEHTTQISSSVFRFDPGTESFRFLQSIPTDGAHGCELFTAQGSFLLAFANFGDRQGKRYKSKSSLWKYHEGDGIFRLIGEVKTQGATDVKHFTIEVTSSIPFFEFHSSNVANFNLQNHDFLAISNEGDIQNRRFQVSAIYSIRNINKSKDKL</sequence>
<proteinExistence type="predicted"/>
<dbReference type="InterPro" id="IPR009039">
    <property type="entry name" value="EAR"/>
</dbReference>
<protein>
    <recommendedName>
        <fullName evidence="7">Phytase-like domain-containing protein</fullName>
    </recommendedName>
</protein>
<dbReference type="PANTHER" id="PTHR15261:SF4">
    <property type="entry name" value="THROMBOSPONDIN-TYPE LAMININ G DOMAIN AND EAR REPEAT-CONTAINING PROTEIN"/>
    <property type="match status" value="1"/>
</dbReference>
<dbReference type="EMBL" id="JH993020">
    <property type="protein sequence ID" value="EKX41872.1"/>
    <property type="molecule type" value="Genomic_DNA"/>
</dbReference>
<dbReference type="EnsemblProtists" id="EKX41872">
    <property type="protein sequence ID" value="EKX41872"/>
    <property type="gene ID" value="GUITHDRAFT_112014"/>
</dbReference>
<dbReference type="KEGG" id="gtt:GUITHDRAFT_112014"/>
<dbReference type="STRING" id="905079.L1J0Q2"/>
<keyword evidence="2" id="KW-0677">Repeat</keyword>
<gene>
    <name evidence="4" type="ORF">GUITHDRAFT_112014</name>
</gene>
<keyword evidence="1 3" id="KW-0732">Signal</keyword>
<dbReference type="GeneID" id="17298604"/>
<dbReference type="Proteomes" id="UP000011087">
    <property type="component" value="Unassembled WGS sequence"/>
</dbReference>
<reference evidence="6" key="2">
    <citation type="submission" date="2012-11" db="EMBL/GenBank/DDBJ databases">
        <authorList>
            <person name="Kuo A."/>
            <person name="Curtis B.A."/>
            <person name="Tanifuji G."/>
            <person name="Burki F."/>
            <person name="Gruber A."/>
            <person name="Irimia M."/>
            <person name="Maruyama S."/>
            <person name="Arias M.C."/>
            <person name="Ball S.G."/>
            <person name="Gile G.H."/>
            <person name="Hirakawa Y."/>
            <person name="Hopkins J.F."/>
            <person name="Rensing S.A."/>
            <person name="Schmutz J."/>
            <person name="Symeonidi A."/>
            <person name="Elias M."/>
            <person name="Eveleigh R.J."/>
            <person name="Herman E.K."/>
            <person name="Klute M.J."/>
            <person name="Nakayama T."/>
            <person name="Obornik M."/>
            <person name="Reyes-Prieto A."/>
            <person name="Armbrust E.V."/>
            <person name="Aves S.J."/>
            <person name="Beiko R.G."/>
            <person name="Coutinho P."/>
            <person name="Dacks J.B."/>
            <person name="Durnford D.G."/>
            <person name="Fast N.M."/>
            <person name="Green B.R."/>
            <person name="Grisdale C."/>
            <person name="Hempe F."/>
            <person name="Henrissat B."/>
            <person name="Hoppner M.P."/>
            <person name="Ishida K.-I."/>
            <person name="Kim E."/>
            <person name="Koreny L."/>
            <person name="Kroth P.G."/>
            <person name="Liu Y."/>
            <person name="Malik S.-B."/>
            <person name="Maier U.G."/>
            <person name="McRose D."/>
            <person name="Mock T."/>
            <person name="Neilson J.A."/>
            <person name="Onodera N.T."/>
            <person name="Poole A.M."/>
            <person name="Pritham E.J."/>
            <person name="Richards T.A."/>
            <person name="Rocap G."/>
            <person name="Roy S.W."/>
            <person name="Sarai C."/>
            <person name="Schaack S."/>
            <person name="Shirato S."/>
            <person name="Slamovits C.H."/>
            <person name="Spencer D.F."/>
            <person name="Suzuki S."/>
            <person name="Worden A.Z."/>
            <person name="Zauner S."/>
            <person name="Barry K."/>
            <person name="Bell C."/>
            <person name="Bharti A.K."/>
            <person name="Crow J.A."/>
            <person name="Grimwood J."/>
            <person name="Kramer R."/>
            <person name="Lindquist E."/>
            <person name="Lucas S."/>
            <person name="Salamov A."/>
            <person name="McFadden G.I."/>
            <person name="Lane C.E."/>
            <person name="Keeling P.J."/>
            <person name="Gray M.W."/>
            <person name="Grigoriev I.V."/>
            <person name="Archibald J.M."/>
        </authorList>
    </citation>
    <scope>NUCLEOTIDE SEQUENCE</scope>
    <source>
        <strain evidence="6">CCMP2712</strain>
    </source>
</reference>
<evidence type="ECO:0000313" key="5">
    <source>
        <dbReference type="EnsemblProtists" id="EKX41872"/>
    </source>
</evidence>
<dbReference type="PANTHER" id="PTHR15261">
    <property type="entry name" value="THROMBOSPONDIN-TYPE LAMININ G DOMAIN AND EAR REPEAT-CONTAINING"/>
    <property type="match status" value="1"/>
</dbReference>
<evidence type="ECO:0000256" key="3">
    <source>
        <dbReference type="SAM" id="SignalP"/>
    </source>
</evidence>
<dbReference type="PaxDb" id="55529-EKX41872"/>
<dbReference type="OrthoDB" id="408373at2759"/>
<feature type="signal peptide" evidence="3">
    <location>
        <begin position="1"/>
        <end position="23"/>
    </location>
</feature>
<evidence type="ECO:0000313" key="4">
    <source>
        <dbReference type="EMBL" id="EKX41872.1"/>
    </source>
</evidence>
<dbReference type="RefSeq" id="XP_005828852.1">
    <property type="nucleotide sequence ID" value="XM_005828795.1"/>
</dbReference>
<evidence type="ECO:0000256" key="1">
    <source>
        <dbReference type="ARBA" id="ARBA00022729"/>
    </source>
</evidence>
<reference evidence="4 6" key="1">
    <citation type="journal article" date="2012" name="Nature">
        <title>Algal genomes reveal evolutionary mosaicism and the fate of nucleomorphs.</title>
        <authorList>
            <consortium name="DOE Joint Genome Institute"/>
            <person name="Curtis B.A."/>
            <person name="Tanifuji G."/>
            <person name="Burki F."/>
            <person name="Gruber A."/>
            <person name="Irimia M."/>
            <person name="Maruyama S."/>
            <person name="Arias M.C."/>
            <person name="Ball S.G."/>
            <person name="Gile G.H."/>
            <person name="Hirakawa Y."/>
            <person name="Hopkins J.F."/>
            <person name="Kuo A."/>
            <person name="Rensing S.A."/>
            <person name="Schmutz J."/>
            <person name="Symeonidi A."/>
            <person name="Elias M."/>
            <person name="Eveleigh R.J."/>
            <person name="Herman E.K."/>
            <person name="Klute M.J."/>
            <person name="Nakayama T."/>
            <person name="Obornik M."/>
            <person name="Reyes-Prieto A."/>
            <person name="Armbrust E.V."/>
            <person name="Aves S.J."/>
            <person name="Beiko R.G."/>
            <person name="Coutinho P."/>
            <person name="Dacks J.B."/>
            <person name="Durnford D.G."/>
            <person name="Fast N.M."/>
            <person name="Green B.R."/>
            <person name="Grisdale C.J."/>
            <person name="Hempel F."/>
            <person name="Henrissat B."/>
            <person name="Hoppner M.P."/>
            <person name="Ishida K."/>
            <person name="Kim E."/>
            <person name="Koreny L."/>
            <person name="Kroth P.G."/>
            <person name="Liu Y."/>
            <person name="Malik S.B."/>
            <person name="Maier U.G."/>
            <person name="McRose D."/>
            <person name="Mock T."/>
            <person name="Neilson J.A."/>
            <person name="Onodera N.T."/>
            <person name="Poole A.M."/>
            <person name="Pritham E.J."/>
            <person name="Richards T.A."/>
            <person name="Rocap G."/>
            <person name="Roy S.W."/>
            <person name="Sarai C."/>
            <person name="Schaack S."/>
            <person name="Shirato S."/>
            <person name="Slamovits C.H."/>
            <person name="Spencer D.F."/>
            <person name="Suzuki S."/>
            <person name="Worden A.Z."/>
            <person name="Zauner S."/>
            <person name="Barry K."/>
            <person name="Bell C."/>
            <person name="Bharti A.K."/>
            <person name="Crow J.A."/>
            <person name="Grimwood J."/>
            <person name="Kramer R."/>
            <person name="Lindquist E."/>
            <person name="Lucas S."/>
            <person name="Salamov A."/>
            <person name="McFadden G.I."/>
            <person name="Lane C.E."/>
            <person name="Keeling P.J."/>
            <person name="Gray M.W."/>
            <person name="Grigoriev I.V."/>
            <person name="Archibald J.M."/>
        </authorList>
    </citation>
    <scope>NUCLEOTIDE SEQUENCE</scope>
    <source>
        <strain evidence="4 6">CCMP2712</strain>
    </source>
</reference>
<evidence type="ECO:0000313" key="6">
    <source>
        <dbReference type="Proteomes" id="UP000011087"/>
    </source>
</evidence>
<evidence type="ECO:0008006" key="7">
    <source>
        <dbReference type="Google" id="ProtNLM"/>
    </source>
</evidence>
<dbReference type="InterPro" id="IPR005492">
    <property type="entry name" value="EPTP"/>
</dbReference>
<dbReference type="Pfam" id="PF03736">
    <property type="entry name" value="EPTP"/>
    <property type="match status" value="1"/>
</dbReference>
<keyword evidence="6" id="KW-1185">Reference proteome</keyword>
<dbReference type="GO" id="GO:0007165">
    <property type="term" value="P:signal transduction"/>
    <property type="evidence" value="ECO:0007669"/>
    <property type="project" value="TreeGrafter"/>
</dbReference>
<dbReference type="PROSITE" id="PS50912">
    <property type="entry name" value="EAR"/>
    <property type="match status" value="2"/>
</dbReference>
<reference evidence="5" key="3">
    <citation type="submission" date="2016-03" db="UniProtKB">
        <authorList>
            <consortium name="EnsemblProtists"/>
        </authorList>
    </citation>
    <scope>IDENTIFICATION</scope>
</reference>
<organism evidence="4">
    <name type="scientific">Guillardia theta (strain CCMP2712)</name>
    <name type="common">Cryptophyte</name>
    <dbReference type="NCBI Taxonomy" id="905079"/>
    <lineage>
        <taxon>Eukaryota</taxon>
        <taxon>Cryptophyceae</taxon>
        <taxon>Pyrenomonadales</taxon>
        <taxon>Geminigeraceae</taxon>
        <taxon>Guillardia</taxon>
    </lineage>
</organism>
<feature type="chain" id="PRO_5008770708" description="Phytase-like domain-containing protein" evidence="3">
    <location>
        <begin position="24"/>
        <end position="348"/>
    </location>
</feature>